<accession>A0A0D4C2P2</accession>
<keyword evidence="4" id="KW-1185">Reference proteome</keyword>
<dbReference type="GO" id="GO:0005835">
    <property type="term" value="C:fatty acid synthase complex"/>
    <property type="evidence" value="ECO:0007669"/>
    <property type="project" value="InterPro"/>
</dbReference>
<dbReference type="STRING" id="1618207.UM93_04245"/>
<dbReference type="CDD" id="cd03441">
    <property type="entry name" value="R_hydratase_like"/>
    <property type="match status" value="1"/>
</dbReference>
<feature type="domain" description="MaoC-like" evidence="2">
    <location>
        <begin position="193"/>
        <end position="274"/>
    </location>
</feature>
<dbReference type="PANTHER" id="PTHR43841">
    <property type="entry name" value="3-HYDROXYACYL-THIOESTER DEHYDRATASE HTDX-RELATED"/>
    <property type="match status" value="1"/>
</dbReference>
<dbReference type="HOGENOM" id="CLU_056696_0_0_11"/>
<dbReference type="Gene3D" id="3.10.129.10">
    <property type="entry name" value="Hotdog Thioesterase"/>
    <property type="match status" value="1"/>
</dbReference>
<reference evidence="3 4" key="1">
    <citation type="journal article" date="2015" name="Genome Announc.">
        <title>Complete Genome Sequencing of Protease-Producing Novel Arthrobacter sp. Strain IHBB 11108 Using PacBio Single-Molecule Real-Time Sequencing Technology.</title>
        <authorList>
            <person name="Kiran S."/>
            <person name="Swarnkar M.K."/>
            <person name="Pal M."/>
            <person name="Thakur R."/>
            <person name="Tewari R."/>
            <person name="Singh A.K."/>
            <person name="Gulati A."/>
        </authorList>
    </citation>
    <scope>NUCLEOTIDE SEQUENCE [LARGE SCALE GENOMIC DNA]</scope>
    <source>
        <strain evidence="3 4">IHBB 11108</strain>
    </source>
</reference>
<dbReference type="Proteomes" id="UP000061839">
    <property type="component" value="Chromosome"/>
</dbReference>
<dbReference type="KEGG" id="ari:UM93_04245"/>
<dbReference type="GO" id="GO:0006633">
    <property type="term" value="P:fatty acid biosynthetic process"/>
    <property type="evidence" value="ECO:0007669"/>
    <property type="project" value="InterPro"/>
</dbReference>
<dbReference type="EMBL" id="CP011005">
    <property type="protein sequence ID" value="AJT42873.1"/>
    <property type="molecule type" value="Genomic_DNA"/>
</dbReference>
<evidence type="ECO:0000256" key="1">
    <source>
        <dbReference type="ARBA" id="ARBA00005254"/>
    </source>
</evidence>
<organism evidence="3 4">
    <name type="scientific">Psychromicrobium lacuslunae</name>
    <dbReference type="NCBI Taxonomy" id="1618207"/>
    <lineage>
        <taxon>Bacteria</taxon>
        <taxon>Bacillati</taxon>
        <taxon>Actinomycetota</taxon>
        <taxon>Actinomycetes</taxon>
        <taxon>Micrococcales</taxon>
        <taxon>Micrococcaceae</taxon>
        <taxon>Psychromicrobium</taxon>
    </lineage>
</organism>
<sequence>MASVAEPRKIIELSEAPSLSKLYAKAASSTALGLVGLARRSSVFPNTEYRLSGLRADREKLRDFNRLMHGSDRDELPAGFAHIMVFPTSIALMAADDFPLPLVGAVHLANRVEQRRRVDPTESFSARVWAQNPAQHRAGTQVEIAAELSTERAGEVVWSSVSTYLARGVKLPGLSAVQTPEREKFSVPDANAQWALSSDIGRRYAALSGDVNPIHMSSLSARALGMKGAIAHGMYLASRALASAQPAGLEAFEWRAEFATPTFIPGLVSVRFEEIAEGVKYQGWNARNGKPNFFGSVSPR</sequence>
<dbReference type="AlphaFoldDB" id="A0A0D4C2P2"/>
<gene>
    <name evidence="3" type="ORF">UM93_04245</name>
</gene>
<evidence type="ECO:0000313" key="3">
    <source>
        <dbReference type="EMBL" id="AJT42873.1"/>
    </source>
</evidence>
<dbReference type="PRINTS" id="PR01483">
    <property type="entry name" value="FASYNTHASE"/>
</dbReference>
<protein>
    <submittedName>
        <fullName evidence="3">Dehydratase</fullName>
    </submittedName>
</protein>
<name>A0A0D4C2P2_9MICC</name>
<proteinExistence type="inferred from homology"/>
<evidence type="ECO:0000259" key="2">
    <source>
        <dbReference type="Pfam" id="PF01575"/>
    </source>
</evidence>
<comment type="similarity">
    <text evidence="1">Belongs to the enoyl-CoA hydratase/isomerase family.</text>
</comment>
<dbReference type="SUPFAM" id="SSF54637">
    <property type="entry name" value="Thioesterase/thiol ester dehydrase-isomerase"/>
    <property type="match status" value="2"/>
</dbReference>
<dbReference type="PATRIC" id="fig|1618207.4.peg.865"/>
<dbReference type="InterPro" id="IPR002539">
    <property type="entry name" value="MaoC-like_dom"/>
</dbReference>
<dbReference type="InterPro" id="IPR029069">
    <property type="entry name" value="HotDog_dom_sf"/>
</dbReference>
<dbReference type="PANTHER" id="PTHR43841:SF3">
    <property type="entry name" value="(3R)-HYDROXYACYL-ACP DEHYDRATASE SUBUNIT HADB"/>
    <property type="match status" value="1"/>
</dbReference>
<dbReference type="Pfam" id="PF01575">
    <property type="entry name" value="MaoC_dehydratas"/>
    <property type="match status" value="1"/>
</dbReference>
<dbReference type="GO" id="GO:0004312">
    <property type="term" value="F:fatty acid synthase activity"/>
    <property type="evidence" value="ECO:0007669"/>
    <property type="project" value="InterPro"/>
</dbReference>
<evidence type="ECO:0000313" key="4">
    <source>
        <dbReference type="Proteomes" id="UP000061839"/>
    </source>
</evidence>
<dbReference type="InterPro" id="IPR003965">
    <property type="entry name" value="Fatty_acid_synthase"/>
</dbReference>